<accession>A0A7D3VZ83</accession>
<dbReference type="GO" id="GO:0003700">
    <property type="term" value="F:DNA-binding transcription factor activity"/>
    <property type="evidence" value="ECO:0007669"/>
    <property type="project" value="TreeGrafter"/>
</dbReference>
<dbReference type="PANTHER" id="PTHR30055:SF234">
    <property type="entry name" value="HTH-TYPE TRANSCRIPTIONAL REGULATOR BETI"/>
    <property type="match status" value="1"/>
</dbReference>
<evidence type="ECO:0000259" key="6">
    <source>
        <dbReference type="PROSITE" id="PS50977"/>
    </source>
</evidence>
<evidence type="ECO:0000256" key="2">
    <source>
        <dbReference type="ARBA" id="ARBA00023125"/>
    </source>
</evidence>
<evidence type="ECO:0000256" key="3">
    <source>
        <dbReference type="ARBA" id="ARBA00023163"/>
    </source>
</evidence>
<keyword evidence="5" id="KW-0812">Transmembrane</keyword>
<dbReference type="PRINTS" id="PR00455">
    <property type="entry name" value="HTHTETR"/>
</dbReference>
<dbReference type="InterPro" id="IPR050109">
    <property type="entry name" value="HTH-type_TetR-like_transc_reg"/>
</dbReference>
<dbReference type="InterPro" id="IPR009057">
    <property type="entry name" value="Homeodomain-like_sf"/>
</dbReference>
<gene>
    <name evidence="7" type="ORF">ACTIVE_7470</name>
</gene>
<reference evidence="7 8" key="1">
    <citation type="submission" date="2020-05" db="EMBL/GenBank/DDBJ databases">
        <title>Actinomadura verrucosospora NRRL-B18236 (PFL_A860) Genome sequencing and assembly.</title>
        <authorList>
            <person name="Samborskyy M."/>
        </authorList>
    </citation>
    <scope>NUCLEOTIDE SEQUENCE [LARGE SCALE GENOMIC DNA]</scope>
    <source>
        <strain evidence="7 8">NRRL:B18236</strain>
    </source>
</reference>
<keyword evidence="3" id="KW-0804">Transcription</keyword>
<keyword evidence="2 4" id="KW-0238">DNA-binding</keyword>
<proteinExistence type="predicted"/>
<dbReference type="PROSITE" id="PS50977">
    <property type="entry name" value="HTH_TETR_2"/>
    <property type="match status" value="1"/>
</dbReference>
<dbReference type="SUPFAM" id="SSF46689">
    <property type="entry name" value="Homeodomain-like"/>
    <property type="match status" value="1"/>
</dbReference>
<dbReference type="Gene3D" id="1.10.357.10">
    <property type="entry name" value="Tetracycline Repressor, domain 2"/>
    <property type="match status" value="1"/>
</dbReference>
<keyword evidence="5" id="KW-0472">Membrane</keyword>
<keyword evidence="8" id="KW-1185">Reference proteome</keyword>
<dbReference type="GO" id="GO:0000976">
    <property type="term" value="F:transcription cis-regulatory region binding"/>
    <property type="evidence" value="ECO:0007669"/>
    <property type="project" value="TreeGrafter"/>
</dbReference>
<dbReference type="AlphaFoldDB" id="A0A7D3VZ83"/>
<dbReference type="RefSeq" id="WP_173099361.1">
    <property type="nucleotide sequence ID" value="NZ_CP053892.1"/>
</dbReference>
<protein>
    <submittedName>
        <fullName evidence="7">Bacterial regulatory s, tetR family protein</fullName>
    </submittedName>
</protein>
<feature type="transmembrane region" description="Helical" evidence="5">
    <location>
        <begin position="158"/>
        <end position="178"/>
    </location>
</feature>
<evidence type="ECO:0000256" key="1">
    <source>
        <dbReference type="ARBA" id="ARBA00023015"/>
    </source>
</evidence>
<evidence type="ECO:0000256" key="5">
    <source>
        <dbReference type="SAM" id="Phobius"/>
    </source>
</evidence>
<evidence type="ECO:0000313" key="8">
    <source>
        <dbReference type="Proteomes" id="UP000501240"/>
    </source>
</evidence>
<keyword evidence="5" id="KW-1133">Transmembrane helix</keyword>
<dbReference type="EMBL" id="CP053892">
    <property type="protein sequence ID" value="QKG25818.1"/>
    <property type="molecule type" value="Genomic_DNA"/>
</dbReference>
<dbReference type="Pfam" id="PF00440">
    <property type="entry name" value="TetR_N"/>
    <property type="match status" value="1"/>
</dbReference>
<evidence type="ECO:0000313" key="7">
    <source>
        <dbReference type="EMBL" id="QKG25818.1"/>
    </source>
</evidence>
<evidence type="ECO:0000256" key="4">
    <source>
        <dbReference type="PROSITE-ProRule" id="PRU00335"/>
    </source>
</evidence>
<organism evidence="7 8">
    <name type="scientific">Actinomadura verrucosospora</name>
    <dbReference type="NCBI Taxonomy" id="46165"/>
    <lineage>
        <taxon>Bacteria</taxon>
        <taxon>Bacillati</taxon>
        <taxon>Actinomycetota</taxon>
        <taxon>Actinomycetes</taxon>
        <taxon>Streptosporangiales</taxon>
        <taxon>Thermomonosporaceae</taxon>
        <taxon>Actinomadura</taxon>
    </lineage>
</organism>
<name>A0A7D3VZ83_ACTVE</name>
<dbReference type="Proteomes" id="UP000501240">
    <property type="component" value="Chromosome"/>
</dbReference>
<keyword evidence="1" id="KW-0805">Transcription regulation</keyword>
<sequence length="204" mass="21871">MTREETKERNRRALLDAALRSVSRDGYQARLEDIAERAGLTTGAIYSLFGSKEGLLTELVTGYLRPYYAEIERAVPPGLSLVEAVGAYARHYRRNCDGTGARAGLSLQLGLLDMALRTADPGSQLAPLFQTHEEQLTALFTGRAHDGGTVTPHQAKRLAVALGALFIGLGQGVVLGLAPSADEQYFADAAQALISPTTLLDTQD</sequence>
<feature type="domain" description="HTH tetR-type" evidence="6">
    <location>
        <begin position="8"/>
        <end position="67"/>
    </location>
</feature>
<dbReference type="PANTHER" id="PTHR30055">
    <property type="entry name" value="HTH-TYPE TRANSCRIPTIONAL REGULATOR RUTR"/>
    <property type="match status" value="1"/>
</dbReference>
<dbReference type="InterPro" id="IPR001647">
    <property type="entry name" value="HTH_TetR"/>
</dbReference>
<feature type="DNA-binding region" description="H-T-H motif" evidence="4">
    <location>
        <begin position="30"/>
        <end position="49"/>
    </location>
</feature>